<dbReference type="InterPro" id="IPR051680">
    <property type="entry name" value="ATP-dep_Glu-Cys_Ligase-2"/>
</dbReference>
<proteinExistence type="predicted"/>
<evidence type="ECO:0008006" key="5">
    <source>
        <dbReference type="Google" id="ProtNLM"/>
    </source>
</evidence>
<evidence type="ECO:0000259" key="2">
    <source>
        <dbReference type="Pfam" id="PF14403"/>
    </source>
</evidence>
<name>A0ABW9XEG5_9SPHN</name>
<dbReference type="Gene3D" id="3.40.50.11290">
    <property type="match status" value="1"/>
</dbReference>
<evidence type="ECO:0000313" key="4">
    <source>
        <dbReference type="Proteomes" id="UP000753724"/>
    </source>
</evidence>
<dbReference type="Gene3D" id="3.30.1490.270">
    <property type="match status" value="1"/>
</dbReference>
<feature type="domain" description="DUF403" evidence="1">
    <location>
        <begin position="507"/>
        <end position="802"/>
    </location>
</feature>
<organism evidence="3 4">
    <name type="scientific">Novosphingobium ovatum</name>
    <dbReference type="NCBI Taxonomy" id="1908523"/>
    <lineage>
        <taxon>Bacteria</taxon>
        <taxon>Pseudomonadati</taxon>
        <taxon>Pseudomonadota</taxon>
        <taxon>Alphaproteobacteria</taxon>
        <taxon>Sphingomonadales</taxon>
        <taxon>Sphingomonadaceae</taxon>
        <taxon>Novosphingobium</taxon>
    </lineage>
</organism>
<reference evidence="4" key="1">
    <citation type="submission" date="2020-01" db="EMBL/GenBank/DDBJ databases">
        <title>Sphingomonas sp. strain CSW-10.</title>
        <authorList>
            <person name="Chen W.-M."/>
        </authorList>
    </citation>
    <scope>NUCLEOTIDE SEQUENCE [LARGE SCALE GENOMIC DNA]</scope>
    <source>
        <strain evidence="4">FSY-8</strain>
    </source>
</reference>
<dbReference type="EMBL" id="JAAAPO010000004">
    <property type="protein sequence ID" value="NBC36939.1"/>
    <property type="molecule type" value="Genomic_DNA"/>
</dbReference>
<protein>
    <recommendedName>
        <fullName evidence="5">Circularly permuted ATP-grasp superfamily protein</fullName>
    </recommendedName>
</protein>
<feature type="domain" description="Circularly permuted ATP-grasp type 2" evidence="2">
    <location>
        <begin position="79"/>
        <end position="458"/>
    </location>
</feature>
<dbReference type="PANTHER" id="PTHR34595">
    <property type="entry name" value="BLR5612 PROTEIN"/>
    <property type="match status" value="1"/>
</dbReference>
<dbReference type="Pfam" id="PF04168">
    <property type="entry name" value="Alpha-E"/>
    <property type="match status" value="1"/>
</dbReference>
<accession>A0ABW9XEG5</accession>
<dbReference type="InterPro" id="IPR025841">
    <property type="entry name" value="CP_ATPgrasp_2"/>
</dbReference>
<dbReference type="PANTHER" id="PTHR34595:SF2">
    <property type="entry name" value="BLR2978 PROTEIN"/>
    <property type="match status" value="1"/>
</dbReference>
<dbReference type="SUPFAM" id="SSF56059">
    <property type="entry name" value="Glutathione synthetase ATP-binding domain-like"/>
    <property type="match status" value="1"/>
</dbReference>
<comment type="caution">
    <text evidence="3">The sequence shown here is derived from an EMBL/GenBank/DDBJ whole genome shotgun (WGS) entry which is preliminary data.</text>
</comment>
<gene>
    <name evidence="3" type="ORF">GTZ99_10260</name>
</gene>
<evidence type="ECO:0000313" key="3">
    <source>
        <dbReference type="EMBL" id="NBC36939.1"/>
    </source>
</evidence>
<sequence>MGDWLAAYAPAGGRGDLYRGASPDMVARWQQVACGLSALSDGQPSAFQEQLTRQVQDLGLTYRLTGDADERDWPLSAMPVLIDAAEWGQIEAALIQRARLMEAVAGDIYGAGRLVADGHVPAALVTGSPYFARSMRGLRPLADHYLHVYAVDLARGPDGQWRILSDRLRLANGVGYALENRLAISRQTGSLLGDVHVRRMSGFFADLRSGIAADCGRENPRIALLSPGLLNQSHAEQAYLARYLGFPLVEGRDLMVQEDRLYLRTIAGPKRIDALWRWLDTNALDPLAFDARSSLGVPDLFGAWARGGLEMANWPGVEVLESRAMAAFLPRLCGVLLNEEPLLPNIATWWCGQPAEAEDVIARIDDLVIASAFGTQAVGLPASGRVVGADLTAAQRAELIAAMRRRPMDYAGQEILQMATTPALVGDALVPRPFTLRAFVARDGHGGWSVMSGGFARLISPDAMPGALLDSGDLSADVWVVDPLPQPRPEAIGDTPSAPIRRGGGILASQTADNLFWFARYGERAEMTLRVLGNLLGSSIEVDGAGEGEAEATNAMVQLLVQWGAIAPDTVGQPLDRLCAAALAEAQLPGGIHALVRRFQTAGLGLRQRFARDFWRIANRALPPIRDTHPQGLMRWTRELLERFGALAGQMAENMVRGPAYDFLDMGRRLERALSICHVTRVLARPGADVDALNALLELCLAQITYRARYLAGAMRLPVLDLVLLDPDNPRSLVYQVERLCDHLAGLPRLRDDNLPERPLRSARGVLALLQSLSVEDIDEARLHEIETRLMTLSETIAARYFLPVERQAATGPEALLA</sequence>
<dbReference type="Pfam" id="PF14403">
    <property type="entry name" value="CP_ATPgrasp_2"/>
    <property type="match status" value="1"/>
</dbReference>
<dbReference type="InterPro" id="IPR007296">
    <property type="entry name" value="DUF403"/>
</dbReference>
<keyword evidence="4" id="KW-1185">Reference proteome</keyword>
<dbReference type="Proteomes" id="UP000753724">
    <property type="component" value="Unassembled WGS sequence"/>
</dbReference>
<evidence type="ECO:0000259" key="1">
    <source>
        <dbReference type="Pfam" id="PF04168"/>
    </source>
</evidence>